<accession>A0A4D8Q4H4</accession>
<gene>
    <name evidence="1" type="ORF">D3867_19625</name>
</gene>
<protein>
    <submittedName>
        <fullName evidence="1">Major capsid protein</fullName>
    </submittedName>
</protein>
<dbReference type="InterPro" id="IPR005564">
    <property type="entry name" value="Major_capsid_GpE"/>
</dbReference>
<dbReference type="AlphaFoldDB" id="A0A4D8Q4H4"/>
<dbReference type="Pfam" id="PF03864">
    <property type="entry name" value="Phage_cap_E"/>
    <property type="match status" value="1"/>
</dbReference>
<name>A0A4D8Q4H4_AZOBR</name>
<dbReference type="EMBL" id="CP032331">
    <property type="protein sequence ID" value="QCO04171.1"/>
    <property type="molecule type" value="Genomic_DNA"/>
</dbReference>
<reference evidence="1 2" key="1">
    <citation type="submission" date="2018-09" db="EMBL/GenBank/DDBJ databases">
        <title>Whole genome based analysis of evolution and adaptive divergence in Indian and Brazilian strains of Azospirillum brasilense.</title>
        <authorList>
            <person name="Singh C."/>
            <person name="Tripathi A.K."/>
        </authorList>
    </citation>
    <scope>NUCLEOTIDE SEQUENCE [LARGE SCALE GENOMIC DNA]</scope>
    <source>
        <strain evidence="1 2">MTCC4036</strain>
        <plasmid evidence="1 2">p1</plasmid>
    </source>
</reference>
<evidence type="ECO:0000313" key="1">
    <source>
        <dbReference type="EMBL" id="QCO04171.1"/>
    </source>
</evidence>
<geneLocation type="plasmid" evidence="1">
    <name>p1</name>
</geneLocation>
<dbReference type="Proteomes" id="UP000298596">
    <property type="component" value="Plasmid p1"/>
</dbReference>
<organism evidence="1 2">
    <name type="scientific">Azospirillum brasilense</name>
    <dbReference type="NCBI Taxonomy" id="192"/>
    <lineage>
        <taxon>Bacteria</taxon>
        <taxon>Pseudomonadati</taxon>
        <taxon>Pseudomonadota</taxon>
        <taxon>Alphaproteobacteria</taxon>
        <taxon>Rhodospirillales</taxon>
        <taxon>Azospirillaceae</taxon>
        <taxon>Azospirillum</taxon>
    </lineage>
</organism>
<evidence type="ECO:0000313" key="2">
    <source>
        <dbReference type="Proteomes" id="UP000298596"/>
    </source>
</evidence>
<proteinExistence type="predicted"/>
<keyword evidence="1" id="KW-0614">Plasmid</keyword>
<sequence length="337" mass="37803">MASMDIFTQNAFGMWELTRGLEDIPYKPGLLGTTGLFTYRGIRTRQFGIESRSGTLSLIPFSERGAPAVQGSQEGRTIRDFRTRHLKKEDTIWASEVAGIRAFASETELQQVQTEVARRALKLRNEVELTFEYHRLNALQGKVLDADGTTVVYNWFTEFGIEAPAEIDFDLDNATPAKGALRTKCYEVVLSVEESVGGLVPGSIVIEAVCGANFFRDLTNHRDVIETYLYAAKANDLAGKPMDVFDWGGIRWRRYRGGSGVGVNTDKCHLYPTGIDGLFEQYGSPPDTFDLVNTPGQEVYYRTITDRDRNEWVKIEAEANPMFICTRPGVLRQGKRT</sequence>